<keyword evidence="3" id="KW-1185">Reference proteome</keyword>
<dbReference type="PANTHER" id="PTHR12526">
    <property type="entry name" value="GLYCOSYLTRANSFERASE"/>
    <property type="match status" value="1"/>
</dbReference>
<dbReference type="EMBL" id="CABFWF030000011">
    <property type="protein sequence ID" value="CAD7035480.1"/>
    <property type="molecule type" value="Genomic_DNA"/>
</dbReference>
<proteinExistence type="predicted"/>
<dbReference type="Gene3D" id="3.40.50.2000">
    <property type="entry name" value="Glycogen Phosphorylase B"/>
    <property type="match status" value="2"/>
</dbReference>
<organism evidence="2 3">
    <name type="scientific">Pseudorhizobium endolithicum</name>
    <dbReference type="NCBI Taxonomy" id="1191678"/>
    <lineage>
        <taxon>Bacteria</taxon>
        <taxon>Pseudomonadati</taxon>
        <taxon>Pseudomonadota</taxon>
        <taxon>Alphaproteobacteria</taxon>
        <taxon>Hyphomicrobiales</taxon>
        <taxon>Rhizobiaceae</taxon>
        <taxon>Rhizobium/Agrobacterium group</taxon>
        <taxon>Pseudorhizobium</taxon>
    </lineage>
</organism>
<dbReference type="PANTHER" id="PTHR12526:SF630">
    <property type="entry name" value="GLYCOSYLTRANSFERASE"/>
    <property type="match status" value="1"/>
</dbReference>
<accession>A0ABN7JLL6</accession>
<evidence type="ECO:0000259" key="1">
    <source>
        <dbReference type="Pfam" id="PF13439"/>
    </source>
</evidence>
<evidence type="ECO:0000313" key="2">
    <source>
        <dbReference type="EMBL" id="CAD7035480.1"/>
    </source>
</evidence>
<dbReference type="SUPFAM" id="SSF53756">
    <property type="entry name" value="UDP-Glycosyltransferase/glycogen phosphorylase"/>
    <property type="match status" value="1"/>
</dbReference>
<dbReference type="InterPro" id="IPR028098">
    <property type="entry name" value="Glyco_trans_4-like_N"/>
</dbReference>
<dbReference type="Pfam" id="PF13692">
    <property type="entry name" value="Glyco_trans_1_4"/>
    <property type="match status" value="1"/>
</dbReference>
<protein>
    <submittedName>
        <fullName evidence="2">Glycosyl transferase</fullName>
    </submittedName>
</protein>
<sequence length="383" mass="41939">MKILHIITGLGDGGAEAVLYRLCTHDDPSRHHVISMIDGGKYGPLLQGAGVRVTCLGMSRGWISLRGLWQLHRLIRQHKPDAMQTWMYHGDLVGGVVGRLAGCTNVFWNIRHTDLVPGATGRSTRLVARIGALLSPFVPTGIVACAERARTVHIEMGYDCRKLTVIHNGYDVTRFQPDMQARATLRQEFGVSPDTILIGLVGRWNAQKDHPNLLSAFSRLACERKNIALLLIGAGCTLENAELAAQVERHGLSSRVIFAGRRSDIPAVMNALDIHVLSSSSEAFPNVVAEAMACGTPCVVTDVGDAAFIVGETGWVVPPADPICLARALDQALEERQDQETWQARRFAARRRIVEIFSLERMIEAYHQLWKSSASPKEGSAGE</sequence>
<gene>
    <name evidence="2" type="ORF">REJC140_03414</name>
</gene>
<dbReference type="GO" id="GO:0016740">
    <property type="term" value="F:transferase activity"/>
    <property type="evidence" value="ECO:0007669"/>
    <property type="project" value="UniProtKB-KW"/>
</dbReference>
<name>A0ABN7JLL6_9HYPH</name>
<dbReference type="RefSeq" id="WP_142592458.1">
    <property type="nucleotide sequence ID" value="NZ_CABFWF030000011.1"/>
</dbReference>
<dbReference type="CDD" id="cd03807">
    <property type="entry name" value="GT4_WbnK-like"/>
    <property type="match status" value="1"/>
</dbReference>
<dbReference type="Pfam" id="PF13439">
    <property type="entry name" value="Glyco_transf_4"/>
    <property type="match status" value="1"/>
</dbReference>
<evidence type="ECO:0000313" key="3">
    <source>
        <dbReference type="Proteomes" id="UP000606921"/>
    </source>
</evidence>
<keyword evidence="2" id="KW-0808">Transferase</keyword>
<comment type="caution">
    <text evidence="2">The sequence shown here is derived from an EMBL/GenBank/DDBJ whole genome shotgun (WGS) entry which is preliminary data.</text>
</comment>
<feature type="domain" description="Glycosyltransferase subfamily 4-like N-terminal" evidence="1">
    <location>
        <begin position="13"/>
        <end position="174"/>
    </location>
</feature>
<dbReference type="Proteomes" id="UP000606921">
    <property type="component" value="Unassembled WGS sequence"/>
</dbReference>
<reference evidence="2 3" key="1">
    <citation type="submission" date="2020-11" db="EMBL/GenBank/DDBJ databases">
        <authorList>
            <person name="Lassalle F."/>
        </authorList>
    </citation>
    <scope>NUCLEOTIDE SEQUENCE [LARGE SCALE GENOMIC DNA]</scope>
    <source>
        <strain evidence="2 3">JC140</strain>
    </source>
</reference>